<reference evidence="2" key="1">
    <citation type="journal article" date="2019" name="Int. J. Syst. Evol. Microbiol.">
        <title>The Global Catalogue of Microorganisms (GCM) 10K type strain sequencing project: providing services to taxonomists for standard genome sequencing and annotation.</title>
        <authorList>
            <consortium name="The Broad Institute Genomics Platform"/>
            <consortium name="The Broad Institute Genome Sequencing Center for Infectious Disease"/>
            <person name="Wu L."/>
            <person name="Ma J."/>
        </authorList>
    </citation>
    <scope>NUCLEOTIDE SEQUENCE [LARGE SCALE GENOMIC DNA]</scope>
    <source>
        <strain evidence="2">CGMCC 4.7304</strain>
    </source>
</reference>
<dbReference type="EMBL" id="JBHSIY010000028">
    <property type="protein sequence ID" value="MFC4869270.1"/>
    <property type="molecule type" value="Genomic_DNA"/>
</dbReference>
<dbReference type="Proteomes" id="UP001595858">
    <property type="component" value="Unassembled WGS sequence"/>
</dbReference>
<accession>A0ABV9SSD3</accession>
<dbReference type="RefSeq" id="WP_344142927.1">
    <property type="nucleotide sequence ID" value="NZ_BAAAQI010000006.1"/>
</dbReference>
<proteinExistence type="predicted"/>
<comment type="caution">
    <text evidence="1">The sequence shown here is derived from an EMBL/GenBank/DDBJ whole genome shotgun (WGS) entry which is preliminary data.</text>
</comment>
<organism evidence="1 2">
    <name type="scientific">Streptomonospora arabica</name>
    <dbReference type="NCBI Taxonomy" id="412417"/>
    <lineage>
        <taxon>Bacteria</taxon>
        <taxon>Bacillati</taxon>
        <taxon>Actinomycetota</taxon>
        <taxon>Actinomycetes</taxon>
        <taxon>Streptosporangiales</taxon>
        <taxon>Nocardiopsidaceae</taxon>
        <taxon>Streptomonospora</taxon>
    </lineage>
</organism>
<evidence type="ECO:0000313" key="2">
    <source>
        <dbReference type="Proteomes" id="UP001595858"/>
    </source>
</evidence>
<keyword evidence="2" id="KW-1185">Reference proteome</keyword>
<sequence length="87" mass="10306">MTDTDAPLRIQRKAHCTLLIERRGELAESIIPHLVTDMTIPEQRAFFPIFGVDAPPEAIRADWRRYLSHLLWMRCLPHLIPTQFRWE</sequence>
<evidence type="ECO:0000313" key="1">
    <source>
        <dbReference type="EMBL" id="MFC4869270.1"/>
    </source>
</evidence>
<protein>
    <submittedName>
        <fullName evidence="1">Uncharacterized protein</fullName>
    </submittedName>
</protein>
<gene>
    <name evidence="1" type="ORF">ACFPCZ_21770</name>
</gene>
<name>A0ABV9SSD3_9ACTN</name>